<dbReference type="AlphaFoldDB" id="A0A9X1HXF6"/>
<proteinExistence type="predicted"/>
<name>A0A9X1HXF6_9BACT</name>
<feature type="transmembrane region" description="Helical" evidence="1">
    <location>
        <begin position="347"/>
        <end position="369"/>
    </location>
</feature>
<sequence>MKNFAILFLCLLSYDLPGQQLDSLSIIHNQQIFQVPQQVTETIRYDTKIRKPSSAQLEAVKSRIGSGLPLKDLYIIPEVYKQRAQNGKWVSFSPYIISHDNLEKNEQNNLSGEFTMILVADEQPSMRLNSNVLVEFGGSNVDFIPENVHINHTNGPLTKITVETDFANDSIPIRIITSKSGPKGYDFFMKVRPFIEIIAEKKSIQGMGIEEIPITVRFRGSSSSSSEQVVLHVSSGDLERTTINLPYNQARQVKLRSSGLENISIHATSNTLSGTSNNIIIKQQFPWMFLVSALLGGIVGILIRNGYRKDNKQAVTQFLAGTLMGLIAALAYYVLGVNFLQLRVSSMFNEFAVFTFSALSSLFLNPFALKKKTEGVRHIH</sequence>
<accession>A0A9X1HXF6</accession>
<evidence type="ECO:0000256" key="1">
    <source>
        <dbReference type="SAM" id="Phobius"/>
    </source>
</evidence>
<dbReference type="RefSeq" id="WP_225699982.1">
    <property type="nucleotide sequence ID" value="NZ_JAIXNE010000009.1"/>
</dbReference>
<gene>
    <name evidence="2" type="ORF">LDX50_29885</name>
</gene>
<dbReference type="Proteomes" id="UP001139409">
    <property type="component" value="Unassembled WGS sequence"/>
</dbReference>
<organism evidence="2 3">
    <name type="scientific">Fulvivirga sedimenti</name>
    <dbReference type="NCBI Taxonomy" id="2879465"/>
    <lineage>
        <taxon>Bacteria</taxon>
        <taxon>Pseudomonadati</taxon>
        <taxon>Bacteroidota</taxon>
        <taxon>Cytophagia</taxon>
        <taxon>Cytophagales</taxon>
        <taxon>Fulvivirgaceae</taxon>
        <taxon>Fulvivirga</taxon>
    </lineage>
</organism>
<keyword evidence="1" id="KW-1133">Transmembrane helix</keyword>
<keyword evidence="3" id="KW-1185">Reference proteome</keyword>
<evidence type="ECO:0000313" key="3">
    <source>
        <dbReference type="Proteomes" id="UP001139409"/>
    </source>
</evidence>
<evidence type="ECO:0000313" key="2">
    <source>
        <dbReference type="EMBL" id="MCA6079120.1"/>
    </source>
</evidence>
<keyword evidence="1" id="KW-0472">Membrane</keyword>
<reference evidence="2" key="1">
    <citation type="submission" date="2021-09" db="EMBL/GenBank/DDBJ databases">
        <title>Fulvivirga sp. isolated from coastal sediment.</title>
        <authorList>
            <person name="Yu H."/>
        </authorList>
    </citation>
    <scope>NUCLEOTIDE SEQUENCE</scope>
    <source>
        <strain evidence="2">1062</strain>
    </source>
</reference>
<keyword evidence="1" id="KW-0812">Transmembrane</keyword>
<comment type="caution">
    <text evidence="2">The sequence shown here is derived from an EMBL/GenBank/DDBJ whole genome shotgun (WGS) entry which is preliminary data.</text>
</comment>
<protein>
    <submittedName>
        <fullName evidence="2">Uncharacterized protein</fullName>
    </submittedName>
</protein>
<feature type="transmembrane region" description="Helical" evidence="1">
    <location>
        <begin position="285"/>
        <end position="303"/>
    </location>
</feature>
<feature type="transmembrane region" description="Helical" evidence="1">
    <location>
        <begin position="315"/>
        <end position="335"/>
    </location>
</feature>
<dbReference type="EMBL" id="JAIXNE010000009">
    <property type="protein sequence ID" value="MCA6079120.1"/>
    <property type="molecule type" value="Genomic_DNA"/>
</dbReference>